<dbReference type="Proteomes" id="UP001732700">
    <property type="component" value="Chromosome 2C"/>
</dbReference>
<proteinExistence type="predicted"/>
<keyword evidence="2" id="KW-1185">Reference proteome</keyword>
<evidence type="ECO:0000313" key="1">
    <source>
        <dbReference type="EnsemblPlants" id="AVESA.00010b.r2.2CG0319910.1.CDS.1"/>
    </source>
</evidence>
<name>A0ACD5UW28_AVESA</name>
<accession>A0ACD5UW28</accession>
<organism evidence="1 2">
    <name type="scientific">Avena sativa</name>
    <name type="common">Oat</name>
    <dbReference type="NCBI Taxonomy" id="4498"/>
    <lineage>
        <taxon>Eukaryota</taxon>
        <taxon>Viridiplantae</taxon>
        <taxon>Streptophyta</taxon>
        <taxon>Embryophyta</taxon>
        <taxon>Tracheophyta</taxon>
        <taxon>Spermatophyta</taxon>
        <taxon>Magnoliopsida</taxon>
        <taxon>Liliopsida</taxon>
        <taxon>Poales</taxon>
        <taxon>Poaceae</taxon>
        <taxon>BOP clade</taxon>
        <taxon>Pooideae</taxon>
        <taxon>Poodae</taxon>
        <taxon>Poeae</taxon>
        <taxon>Poeae Chloroplast Group 1 (Aveneae type)</taxon>
        <taxon>Aveninae</taxon>
        <taxon>Avena</taxon>
    </lineage>
</organism>
<reference evidence="1" key="1">
    <citation type="submission" date="2021-05" db="EMBL/GenBank/DDBJ databases">
        <authorList>
            <person name="Scholz U."/>
            <person name="Mascher M."/>
            <person name="Fiebig A."/>
        </authorList>
    </citation>
    <scope>NUCLEOTIDE SEQUENCE [LARGE SCALE GENOMIC DNA]</scope>
</reference>
<reference evidence="1" key="2">
    <citation type="submission" date="2025-09" db="UniProtKB">
        <authorList>
            <consortium name="EnsemblPlants"/>
        </authorList>
    </citation>
    <scope>IDENTIFICATION</scope>
</reference>
<sequence>MTSSNMQSHSSCDMLVSKSGDFALGFFSTSSSSASLYLGTWYHNIPGRTVVWTANRDNPIAATSSPKLAITNSSGLVMSDCQGPIIWMTTSTPWEINEEQHHRHGSFCSAARHGELCPPVFRWHNHMAEF</sequence>
<evidence type="ECO:0000313" key="2">
    <source>
        <dbReference type="Proteomes" id="UP001732700"/>
    </source>
</evidence>
<protein>
    <submittedName>
        <fullName evidence="1">Uncharacterized protein</fullName>
    </submittedName>
</protein>
<dbReference type="EnsemblPlants" id="AVESA.00010b.r2.2CG0319910.1">
    <property type="protein sequence ID" value="AVESA.00010b.r2.2CG0319910.1.CDS.1"/>
    <property type="gene ID" value="AVESA.00010b.r2.2CG0319910"/>
</dbReference>